<reference evidence="1" key="2">
    <citation type="submission" date="2020-09" db="EMBL/GenBank/DDBJ databases">
        <authorList>
            <person name="Sun Q."/>
            <person name="Ohkuma M."/>
        </authorList>
    </citation>
    <scope>NUCLEOTIDE SEQUENCE</scope>
    <source>
        <strain evidence="1">JCM 31311</strain>
    </source>
</reference>
<gene>
    <name evidence="1" type="ORF">GCM10008957_30250</name>
</gene>
<dbReference type="EMBL" id="BMQL01000018">
    <property type="protein sequence ID" value="GGR15461.1"/>
    <property type="molecule type" value="Genomic_DNA"/>
</dbReference>
<dbReference type="AlphaFoldDB" id="A0A918F8G6"/>
<keyword evidence="2" id="KW-1185">Reference proteome</keyword>
<name>A0A918F8G6_9DEIO</name>
<protein>
    <submittedName>
        <fullName evidence="1">Uncharacterized protein</fullName>
    </submittedName>
</protein>
<sequence length="133" mass="13846">MLYVPVRTVWLALTVTAPVLLVTLSPSGTSLAAMVRPVTAVPLAVPLTCTRLLVPGARVRVLGLRATSMVVVNGLANGLSAAPHAVRARTDMSSSGTNLSTAGDLRICLQLPLHQGDALQLPHASGKRKAPRQ</sequence>
<evidence type="ECO:0000313" key="2">
    <source>
        <dbReference type="Proteomes" id="UP000603865"/>
    </source>
</evidence>
<accession>A0A918F8G6</accession>
<dbReference type="Proteomes" id="UP000603865">
    <property type="component" value="Unassembled WGS sequence"/>
</dbReference>
<organism evidence="1 2">
    <name type="scientific">Deinococcus ruber</name>
    <dbReference type="NCBI Taxonomy" id="1848197"/>
    <lineage>
        <taxon>Bacteria</taxon>
        <taxon>Thermotogati</taxon>
        <taxon>Deinococcota</taxon>
        <taxon>Deinococci</taxon>
        <taxon>Deinococcales</taxon>
        <taxon>Deinococcaceae</taxon>
        <taxon>Deinococcus</taxon>
    </lineage>
</organism>
<evidence type="ECO:0000313" key="1">
    <source>
        <dbReference type="EMBL" id="GGR15461.1"/>
    </source>
</evidence>
<proteinExistence type="predicted"/>
<comment type="caution">
    <text evidence="1">The sequence shown here is derived from an EMBL/GenBank/DDBJ whole genome shotgun (WGS) entry which is preliminary data.</text>
</comment>
<reference evidence="1" key="1">
    <citation type="journal article" date="2014" name="Int. J. Syst. Evol. Microbiol.">
        <title>Complete genome sequence of Corynebacterium casei LMG S-19264T (=DSM 44701T), isolated from a smear-ripened cheese.</title>
        <authorList>
            <consortium name="US DOE Joint Genome Institute (JGI-PGF)"/>
            <person name="Walter F."/>
            <person name="Albersmeier A."/>
            <person name="Kalinowski J."/>
            <person name="Ruckert C."/>
        </authorList>
    </citation>
    <scope>NUCLEOTIDE SEQUENCE</scope>
    <source>
        <strain evidence="1">JCM 31311</strain>
    </source>
</reference>